<evidence type="ECO:0000256" key="9">
    <source>
        <dbReference type="ARBA" id="ARBA00023136"/>
    </source>
</evidence>
<evidence type="ECO:0000256" key="8">
    <source>
        <dbReference type="ARBA" id="ARBA00022989"/>
    </source>
</evidence>
<keyword evidence="6" id="KW-0812">Transmembrane</keyword>
<keyword evidence="9" id="KW-0472">Membrane</keyword>
<dbReference type="InterPro" id="IPR049031">
    <property type="entry name" value="T2SSK_SAM-like_1st"/>
</dbReference>
<dbReference type="OrthoDB" id="260436at2"/>
<feature type="domain" description="T2SS protein K first SAM-like" evidence="10">
    <location>
        <begin position="131"/>
        <end position="216"/>
    </location>
</feature>
<evidence type="ECO:0000259" key="10">
    <source>
        <dbReference type="Pfam" id="PF21687"/>
    </source>
</evidence>
<evidence type="ECO:0000313" key="12">
    <source>
        <dbReference type="Proteomes" id="UP000320496"/>
    </source>
</evidence>
<dbReference type="EMBL" id="CP036275">
    <property type="protein sequence ID" value="QDU37742.1"/>
    <property type="molecule type" value="Genomic_DNA"/>
</dbReference>
<dbReference type="PANTHER" id="PTHR38831">
    <property type="entry name" value="TYPE II SECRETION SYSTEM PROTEIN K"/>
    <property type="match status" value="1"/>
</dbReference>
<evidence type="ECO:0000256" key="7">
    <source>
        <dbReference type="ARBA" id="ARBA00022927"/>
    </source>
</evidence>
<comment type="subcellular location">
    <subcellularLocation>
        <location evidence="1">Cell inner membrane</location>
    </subcellularLocation>
</comment>
<dbReference type="Gene3D" id="1.10.40.60">
    <property type="entry name" value="EpsJ-like"/>
    <property type="match status" value="1"/>
</dbReference>
<comment type="similarity">
    <text evidence="2">Belongs to the GSP K family.</text>
</comment>
<dbReference type="PANTHER" id="PTHR38831:SF2">
    <property type="entry name" value="TYPE II SECRETION SYSTEM PROTEIN K"/>
    <property type="match status" value="1"/>
</dbReference>
<evidence type="ECO:0000313" key="11">
    <source>
        <dbReference type="EMBL" id="QDU37742.1"/>
    </source>
</evidence>
<organism evidence="11 12">
    <name type="scientific">Maioricimonas rarisocia</name>
    <dbReference type="NCBI Taxonomy" id="2528026"/>
    <lineage>
        <taxon>Bacteria</taxon>
        <taxon>Pseudomonadati</taxon>
        <taxon>Planctomycetota</taxon>
        <taxon>Planctomycetia</taxon>
        <taxon>Planctomycetales</taxon>
        <taxon>Planctomycetaceae</taxon>
        <taxon>Maioricimonas</taxon>
    </lineage>
</organism>
<dbReference type="InterPro" id="IPR005628">
    <property type="entry name" value="GspK"/>
</dbReference>
<evidence type="ECO:0000256" key="4">
    <source>
        <dbReference type="ARBA" id="ARBA00022475"/>
    </source>
</evidence>
<keyword evidence="4" id="KW-1003">Cell membrane</keyword>
<evidence type="ECO:0000256" key="3">
    <source>
        <dbReference type="ARBA" id="ARBA00022448"/>
    </source>
</evidence>
<protein>
    <submittedName>
        <fullName evidence="11">Type II secretion system protein K</fullName>
    </submittedName>
</protein>
<dbReference type="KEGG" id="mri:Mal4_20590"/>
<dbReference type="GO" id="GO:0005886">
    <property type="term" value="C:plasma membrane"/>
    <property type="evidence" value="ECO:0007669"/>
    <property type="project" value="UniProtKB-SubCell"/>
</dbReference>
<evidence type="ECO:0000256" key="5">
    <source>
        <dbReference type="ARBA" id="ARBA00022519"/>
    </source>
</evidence>
<dbReference type="RefSeq" id="WP_145368781.1">
    <property type="nucleotide sequence ID" value="NZ_CP036275.1"/>
</dbReference>
<dbReference type="SUPFAM" id="SSF158544">
    <property type="entry name" value="GspK insert domain-like"/>
    <property type="match status" value="1"/>
</dbReference>
<keyword evidence="5" id="KW-0997">Cell inner membrane</keyword>
<reference evidence="11 12" key="1">
    <citation type="submission" date="2019-02" db="EMBL/GenBank/DDBJ databases">
        <title>Deep-cultivation of Planctomycetes and their phenomic and genomic characterization uncovers novel biology.</title>
        <authorList>
            <person name="Wiegand S."/>
            <person name="Jogler M."/>
            <person name="Boedeker C."/>
            <person name="Pinto D."/>
            <person name="Vollmers J."/>
            <person name="Rivas-Marin E."/>
            <person name="Kohn T."/>
            <person name="Peeters S.H."/>
            <person name="Heuer A."/>
            <person name="Rast P."/>
            <person name="Oberbeckmann S."/>
            <person name="Bunk B."/>
            <person name="Jeske O."/>
            <person name="Meyerdierks A."/>
            <person name="Storesund J.E."/>
            <person name="Kallscheuer N."/>
            <person name="Luecker S."/>
            <person name="Lage O.M."/>
            <person name="Pohl T."/>
            <person name="Merkel B.J."/>
            <person name="Hornburger P."/>
            <person name="Mueller R.-W."/>
            <person name="Bruemmer F."/>
            <person name="Labrenz M."/>
            <person name="Spormann A.M."/>
            <person name="Op den Camp H."/>
            <person name="Overmann J."/>
            <person name="Amann R."/>
            <person name="Jetten M.S.M."/>
            <person name="Mascher T."/>
            <person name="Medema M.H."/>
            <person name="Devos D.P."/>
            <person name="Kaster A.-K."/>
            <person name="Ovreas L."/>
            <person name="Rohde M."/>
            <person name="Galperin M.Y."/>
            <person name="Jogler C."/>
        </authorList>
    </citation>
    <scope>NUCLEOTIDE SEQUENCE [LARGE SCALE GENOMIC DNA]</scope>
    <source>
        <strain evidence="11 12">Mal4</strain>
    </source>
</reference>
<dbReference type="Pfam" id="PF21687">
    <property type="entry name" value="T2SSK_1st"/>
    <property type="match status" value="1"/>
</dbReference>
<sequence length="551" mass="60110">MNRRFAHSGQSSASRRGSLLVIVLVVIVLLSLAAYTFTDVMITESEASVMQGRAVAARSFALSGVEYAAAWLETPDELETENLYHNPTTFAGVLMQDAPTDRARGRFTIIAPVETDPEGRQIRFGLIDESGKLNLNAIPLDELDDVQARDMLLYIPNMTEEIADSILDWVDSDDERRQYGAEDDTYQSMSPPYVTKNGPLETLDELLLVNGVTPALLYGEDANRNGLLDPNEDDGDISLPSDNEDGILDLGWSAYLTIYSRESNLRSDGTEKIDVNQSLLTELYDELEAEFGEEIAQFITAYRMYGATNVDPLEGDEGSRDSTGDLETDEALRGAAQSLAQAAFGGEGESVTRGGLDLSQGGSQKIESLYELIDAEVEGQVNGTRTTLISPWTSDPGDLAENLPILFDTLSTTANPYIEGRVNINQARYEVLLGIPDMPVELADGIVSSQMIGSDGQPLEDRLAIRNTTGWLLIEGLADLTTMRTLDKYITARGGVYRAQVLGHFDAGGPVARLDAVIDVTEFPARIVSCRDISQLGPGYRLEQMFSETGL</sequence>
<evidence type="ECO:0000256" key="2">
    <source>
        <dbReference type="ARBA" id="ARBA00007246"/>
    </source>
</evidence>
<gene>
    <name evidence="11" type="primary">gspK</name>
    <name evidence="11" type="ORF">Mal4_20590</name>
</gene>
<keyword evidence="3" id="KW-0813">Transport</keyword>
<dbReference type="Proteomes" id="UP000320496">
    <property type="component" value="Chromosome"/>
</dbReference>
<keyword evidence="12" id="KW-1185">Reference proteome</keyword>
<proteinExistence type="inferred from homology"/>
<keyword evidence="8" id="KW-1133">Transmembrane helix</keyword>
<evidence type="ECO:0000256" key="1">
    <source>
        <dbReference type="ARBA" id="ARBA00004533"/>
    </source>
</evidence>
<keyword evidence="7" id="KW-0653">Protein transport</keyword>
<dbReference type="AlphaFoldDB" id="A0A517Z5H2"/>
<dbReference type="GO" id="GO:0009306">
    <property type="term" value="P:protein secretion"/>
    <property type="evidence" value="ECO:0007669"/>
    <property type="project" value="InterPro"/>
</dbReference>
<evidence type="ECO:0000256" key="6">
    <source>
        <dbReference type="ARBA" id="ARBA00022692"/>
    </source>
</evidence>
<dbReference type="InterPro" id="IPR038072">
    <property type="entry name" value="GspK_central_sf"/>
</dbReference>
<accession>A0A517Z5H2</accession>
<name>A0A517Z5H2_9PLAN</name>